<evidence type="ECO:0000313" key="10">
    <source>
        <dbReference type="EMBL" id="VDN39971.1"/>
    </source>
</evidence>
<accession>A0A183EN63</accession>
<dbReference type="Proteomes" id="UP000271098">
    <property type="component" value="Unassembled WGS sequence"/>
</dbReference>
<protein>
    <recommendedName>
        <fullName evidence="7">Galactose-1-phosphate uridylyltransferase</fullName>
        <ecNumber evidence="7">2.7.7.12</ecNumber>
    </recommendedName>
</protein>
<dbReference type="NCBIfam" id="TIGR00209">
    <property type="entry name" value="galT_1"/>
    <property type="match status" value="1"/>
</dbReference>
<evidence type="ECO:0000256" key="2">
    <source>
        <dbReference type="ARBA" id="ARBA00004947"/>
    </source>
</evidence>
<evidence type="ECO:0000256" key="8">
    <source>
        <dbReference type="SAM" id="MobiDB-lite"/>
    </source>
</evidence>
<evidence type="ECO:0000259" key="9">
    <source>
        <dbReference type="Pfam" id="PF01087"/>
    </source>
</evidence>
<reference evidence="10 11" key="2">
    <citation type="submission" date="2018-11" db="EMBL/GenBank/DDBJ databases">
        <authorList>
            <consortium name="Pathogen Informatics"/>
        </authorList>
    </citation>
    <scope>NUCLEOTIDE SEQUENCE [LARGE SCALE GENOMIC DNA]</scope>
</reference>
<feature type="region of interest" description="Disordered" evidence="8">
    <location>
        <begin position="54"/>
        <end position="79"/>
    </location>
</feature>
<dbReference type="PANTHER" id="PTHR11943">
    <property type="entry name" value="GALACTOSE-1-PHOSPHATE URIDYLYLTRANSFERASE"/>
    <property type="match status" value="1"/>
</dbReference>
<dbReference type="InterPro" id="IPR001937">
    <property type="entry name" value="GalP_UDPtransf1"/>
</dbReference>
<keyword evidence="4 7" id="KW-0548">Nucleotidyltransferase</keyword>
<keyword evidence="5 7" id="KW-0299">Galactose metabolism</keyword>
<evidence type="ECO:0000256" key="6">
    <source>
        <dbReference type="ARBA" id="ARBA00023277"/>
    </source>
</evidence>
<dbReference type="WBParaSite" id="GPUH_0002243101-mRNA-1">
    <property type="protein sequence ID" value="GPUH_0002243101-mRNA-1"/>
    <property type="gene ID" value="GPUH_0002243101"/>
</dbReference>
<dbReference type="InterPro" id="IPR005849">
    <property type="entry name" value="GalP_Utransf_N"/>
</dbReference>
<dbReference type="Pfam" id="PF01087">
    <property type="entry name" value="GalP_UDP_transf"/>
    <property type="match status" value="1"/>
</dbReference>
<proteinExistence type="inferred from homology"/>
<reference evidence="12" key="1">
    <citation type="submission" date="2016-06" db="UniProtKB">
        <authorList>
            <consortium name="WormBaseParasite"/>
        </authorList>
    </citation>
    <scope>IDENTIFICATION</scope>
</reference>
<dbReference type="AlphaFoldDB" id="A0A183EN63"/>
<dbReference type="EC" id="2.7.7.12" evidence="7"/>
<evidence type="ECO:0000313" key="12">
    <source>
        <dbReference type="WBParaSite" id="GPUH_0002243101-mRNA-1"/>
    </source>
</evidence>
<dbReference type="InterPro" id="IPR036265">
    <property type="entry name" value="HIT-like_sf"/>
</dbReference>
<dbReference type="UniPathway" id="UPA00214"/>
<feature type="domain" description="Galactose-1-phosphate uridyl transferase N-terminal" evidence="9">
    <location>
        <begin position="8"/>
        <end position="216"/>
    </location>
</feature>
<keyword evidence="11" id="KW-1185">Reference proteome</keyword>
<sequence length="234" mass="25873">MDRGHPMTQDVVSHRRYNPLMDEWVIVAANRIKRPWQGEKETVMAASTAGSITAAAAGSSERTGDSGNNREPAAAAAGEEWKSTNALAPGGHRANGLVTPEYSDIYIFTNDYPSFTDDGQKLAEPEDCDQSEQSFPVALMMGWCFSRVICYHPSSSLSMSQMSLEQIELVIDAWIEQINELQNKYAWIQIFENKGAMVGCSNPHPHGQLWASDFLPNIPARKHAAQKVCRPGLF</sequence>
<dbReference type="Gene3D" id="3.30.428.10">
    <property type="entry name" value="HIT-like"/>
    <property type="match status" value="2"/>
</dbReference>
<evidence type="ECO:0000256" key="1">
    <source>
        <dbReference type="ARBA" id="ARBA00001107"/>
    </source>
</evidence>
<evidence type="ECO:0000256" key="5">
    <source>
        <dbReference type="ARBA" id="ARBA00023144"/>
    </source>
</evidence>
<dbReference type="GO" id="GO:0008270">
    <property type="term" value="F:zinc ion binding"/>
    <property type="evidence" value="ECO:0007669"/>
    <property type="project" value="InterPro"/>
</dbReference>
<dbReference type="GO" id="GO:0005737">
    <property type="term" value="C:cytoplasm"/>
    <property type="evidence" value="ECO:0007669"/>
    <property type="project" value="TreeGrafter"/>
</dbReference>
<evidence type="ECO:0000313" key="11">
    <source>
        <dbReference type="Proteomes" id="UP000271098"/>
    </source>
</evidence>
<dbReference type="GO" id="GO:0033499">
    <property type="term" value="P:galactose catabolic process via UDP-galactose, Leloir pathway"/>
    <property type="evidence" value="ECO:0007669"/>
    <property type="project" value="TreeGrafter"/>
</dbReference>
<comment type="pathway">
    <text evidence="2 7">Carbohydrate metabolism; galactose metabolism.</text>
</comment>
<keyword evidence="7" id="KW-0479">Metal-binding</keyword>
<organism evidence="12">
    <name type="scientific">Gongylonema pulchrum</name>
    <dbReference type="NCBI Taxonomy" id="637853"/>
    <lineage>
        <taxon>Eukaryota</taxon>
        <taxon>Metazoa</taxon>
        <taxon>Ecdysozoa</taxon>
        <taxon>Nematoda</taxon>
        <taxon>Chromadorea</taxon>
        <taxon>Rhabditida</taxon>
        <taxon>Spirurina</taxon>
        <taxon>Spiruromorpha</taxon>
        <taxon>Spiruroidea</taxon>
        <taxon>Gongylonematidae</taxon>
        <taxon>Gongylonema</taxon>
    </lineage>
</organism>
<evidence type="ECO:0000256" key="7">
    <source>
        <dbReference type="RuleBase" id="RU000506"/>
    </source>
</evidence>
<dbReference type="InterPro" id="IPR019779">
    <property type="entry name" value="GalP_UDPtransf1_His-AS"/>
</dbReference>
<dbReference type="PANTHER" id="PTHR11943:SF1">
    <property type="entry name" value="GALACTOSE-1-PHOSPHATE URIDYLYLTRANSFERASE"/>
    <property type="match status" value="1"/>
</dbReference>
<comment type="similarity">
    <text evidence="7">Belongs to the galactose-1-phosphate uridylyltransferase type 1 family.</text>
</comment>
<gene>
    <name evidence="10" type="ORF">GPUH_LOCUS22404</name>
</gene>
<dbReference type="EMBL" id="UYRT01095016">
    <property type="protein sequence ID" value="VDN39971.1"/>
    <property type="molecule type" value="Genomic_DNA"/>
</dbReference>
<dbReference type="PROSITE" id="PS00117">
    <property type="entry name" value="GAL_P_UDP_TRANSF_I"/>
    <property type="match status" value="1"/>
</dbReference>
<dbReference type="SUPFAM" id="SSF54197">
    <property type="entry name" value="HIT-like"/>
    <property type="match status" value="2"/>
</dbReference>
<keyword evidence="3 7" id="KW-0808">Transferase</keyword>
<name>A0A183EN63_9BILA</name>
<evidence type="ECO:0000256" key="4">
    <source>
        <dbReference type="ARBA" id="ARBA00022695"/>
    </source>
</evidence>
<dbReference type="OrthoDB" id="418412at2759"/>
<comment type="catalytic activity">
    <reaction evidence="1 7">
        <text>alpha-D-galactose 1-phosphate + UDP-alpha-D-glucose = alpha-D-glucose 1-phosphate + UDP-alpha-D-galactose</text>
        <dbReference type="Rhea" id="RHEA:13989"/>
        <dbReference type="ChEBI" id="CHEBI:58336"/>
        <dbReference type="ChEBI" id="CHEBI:58601"/>
        <dbReference type="ChEBI" id="CHEBI:58885"/>
        <dbReference type="ChEBI" id="CHEBI:66914"/>
        <dbReference type="EC" id="2.7.7.12"/>
    </reaction>
</comment>
<keyword evidence="6 7" id="KW-0119">Carbohydrate metabolism</keyword>
<evidence type="ECO:0000256" key="3">
    <source>
        <dbReference type="ARBA" id="ARBA00022679"/>
    </source>
</evidence>
<dbReference type="GO" id="GO:0008108">
    <property type="term" value="F:UDP-glucose:hexose-1-phosphate uridylyltransferase activity"/>
    <property type="evidence" value="ECO:0007669"/>
    <property type="project" value="UniProtKB-EC"/>
</dbReference>